<dbReference type="EMBL" id="MK500506">
    <property type="protein sequence ID" value="QBK90995.1"/>
    <property type="molecule type" value="Genomic_DNA"/>
</dbReference>
<dbReference type="InterPro" id="IPR000387">
    <property type="entry name" value="Tyr_Pase_dom"/>
</dbReference>
<dbReference type="Pfam" id="PF22784">
    <property type="entry name" value="PTP-SAK"/>
    <property type="match status" value="1"/>
</dbReference>
<evidence type="ECO:0000256" key="1">
    <source>
        <dbReference type="ARBA" id="ARBA00022801"/>
    </source>
</evidence>
<keyword evidence="1" id="KW-0378">Hydrolase</keyword>
<name>A0A481Z626_9VIRU</name>
<sequence>MDSTQLPTHNSEKDYLEQITQDRDRFRGPYRSSNWVLPQKLLSGAYPRKSEWKSITDSGITVIYNLMEDHEYSKFGGIDRYDEYLKDLTIISLPIPDRKIVRDFDILKAALVINRLLELGEKVMIHCLGGKGRTGTLVAIVLGLYLSVSADKALKITNATFLCREYLGKKCKKSPQCKIQFNQVRRVFISSKLF</sequence>
<dbReference type="PROSITE" id="PS50056">
    <property type="entry name" value="TYR_PHOSPHATASE_2"/>
    <property type="match status" value="1"/>
</dbReference>
<dbReference type="Gene3D" id="3.90.190.10">
    <property type="entry name" value="Protein tyrosine phosphatase superfamily"/>
    <property type="match status" value="1"/>
</dbReference>
<dbReference type="InterPro" id="IPR029021">
    <property type="entry name" value="Prot-tyrosine_phosphatase-like"/>
</dbReference>
<protein>
    <submittedName>
        <fullName evidence="3">Dual specificity phosphatase</fullName>
    </submittedName>
</protein>
<reference evidence="3" key="1">
    <citation type="journal article" date="2019" name="MBio">
        <title>Virus Genomes from Deep Sea Sediments Expand the Ocean Megavirome and Support Independent Origins of Viral Gigantism.</title>
        <authorList>
            <person name="Backstrom D."/>
            <person name="Yutin N."/>
            <person name="Jorgensen S.L."/>
            <person name="Dharamshi J."/>
            <person name="Homa F."/>
            <person name="Zaremba-Niedwiedzka K."/>
            <person name="Spang A."/>
            <person name="Wolf Y.I."/>
            <person name="Koonin E.V."/>
            <person name="Ettema T.J."/>
        </authorList>
    </citation>
    <scope>NUCLEOTIDE SEQUENCE</scope>
</reference>
<proteinExistence type="predicted"/>
<gene>
    <name evidence="3" type="ORF">LCPAC201_02960</name>
</gene>
<evidence type="ECO:0000259" key="2">
    <source>
        <dbReference type="PROSITE" id="PS50056"/>
    </source>
</evidence>
<dbReference type="GO" id="GO:0016791">
    <property type="term" value="F:phosphatase activity"/>
    <property type="evidence" value="ECO:0007669"/>
    <property type="project" value="UniProtKB-ARBA"/>
</dbReference>
<dbReference type="SUPFAM" id="SSF52799">
    <property type="entry name" value="(Phosphotyrosine protein) phosphatases II"/>
    <property type="match status" value="1"/>
</dbReference>
<dbReference type="InterPro" id="IPR057023">
    <property type="entry name" value="PTP-SAK"/>
</dbReference>
<evidence type="ECO:0000313" key="3">
    <source>
        <dbReference type="EMBL" id="QBK90995.1"/>
    </source>
</evidence>
<organism evidence="3">
    <name type="scientific">Pithovirus LCPAC201</name>
    <dbReference type="NCBI Taxonomy" id="2506591"/>
    <lineage>
        <taxon>Viruses</taxon>
        <taxon>Pithoviruses</taxon>
    </lineage>
</organism>
<dbReference type="PROSITE" id="PS00383">
    <property type="entry name" value="TYR_PHOSPHATASE_1"/>
    <property type="match status" value="1"/>
</dbReference>
<feature type="domain" description="Tyrosine specific protein phosphatases" evidence="2">
    <location>
        <begin position="104"/>
        <end position="155"/>
    </location>
</feature>
<dbReference type="InterPro" id="IPR016130">
    <property type="entry name" value="Tyr_Pase_AS"/>
</dbReference>
<accession>A0A481Z626</accession>